<proteinExistence type="predicted"/>
<dbReference type="PIRSF" id="PIRSF037420">
    <property type="entry name" value="PQQ_syn_pqqE"/>
    <property type="match status" value="1"/>
</dbReference>
<keyword evidence="2" id="KW-0004">4Fe-4S</keyword>
<dbReference type="AlphaFoldDB" id="A0A7C3Z4U6"/>
<dbReference type="EMBL" id="DTMF01000347">
    <property type="protein sequence ID" value="HGF35568.1"/>
    <property type="molecule type" value="Genomic_DNA"/>
</dbReference>
<comment type="cofactor">
    <cofactor evidence="1">
        <name>[4Fe-4S] cluster</name>
        <dbReference type="ChEBI" id="CHEBI:49883"/>
    </cofactor>
</comment>
<evidence type="ECO:0000313" key="8">
    <source>
        <dbReference type="EMBL" id="HGF35568.1"/>
    </source>
</evidence>
<dbReference type="CDD" id="cd01335">
    <property type="entry name" value="Radical_SAM"/>
    <property type="match status" value="1"/>
</dbReference>
<evidence type="ECO:0000256" key="2">
    <source>
        <dbReference type="ARBA" id="ARBA00022485"/>
    </source>
</evidence>
<keyword evidence="5" id="KW-0408">Iron</keyword>
<name>A0A7C3Z4U6_9BACT</name>
<dbReference type="InterPro" id="IPR058240">
    <property type="entry name" value="rSAM_sf"/>
</dbReference>
<comment type="caution">
    <text evidence="8">The sequence shown here is derived from an EMBL/GenBank/DDBJ whole genome shotgun (WGS) entry which is preliminary data.</text>
</comment>
<dbReference type="InterPro" id="IPR013785">
    <property type="entry name" value="Aldolase_TIM"/>
</dbReference>
<evidence type="ECO:0000256" key="4">
    <source>
        <dbReference type="ARBA" id="ARBA00022723"/>
    </source>
</evidence>
<evidence type="ECO:0000256" key="5">
    <source>
        <dbReference type="ARBA" id="ARBA00023004"/>
    </source>
</evidence>
<dbReference type="Gene3D" id="3.20.20.70">
    <property type="entry name" value="Aldolase class I"/>
    <property type="match status" value="1"/>
</dbReference>
<sequence>MPLINGYEFFIQWHLTERCNLRCAHCYQEAPSGSPELSFPEIIGVIREAADMLAAWQDTYGIEISPSFQVTGGEPLLHRDLPAILAELKKRQFAVYLLSNGTLITASWAERLAALGVDGVQISLEGPGLIHESIRGRDSFALALSGAQNLVAAGVKVIFNTTLSRLNAASFLELAPLSASLGVQELGFARLVPSGRGEALLDQMLSPKELLQLYQEILSIDLNGLEVGSGDPLANVLTATDSPDDAEDDSFPWGGCAAGVAGLTLLPDGTILPCRRLPVPLGNVRREGLREVWATSPVLAALRDKTRYSGKCGSCPQWSRCRGCRAIAYAWSKSRGAPDYLAPDPQCFSAMEFSDSF</sequence>
<dbReference type="SFLD" id="SFLDG01067">
    <property type="entry name" value="SPASM/twitch_domain_containing"/>
    <property type="match status" value="1"/>
</dbReference>
<dbReference type="Pfam" id="PF04055">
    <property type="entry name" value="Radical_SAM"/>
    <property type="match status" value="1"/>
</dbReference>
<evidence type="ECO:0000259" key="7">
    <source>
        <dbReference type="PROSITE" id="PS51918"/>
    </source>
</evidence>
<organism evidence="8">
    <name type="scientific">Desulfobacca acetoxidans</name>
    <dbReference type="NCBI Taxonomy" id="60893"/>
    <lineage>
        <taxon>Bacteria</taxon>
        <taxon>Pseudomonadati</taxon>
        <taxon>Thermodesulfobacteriota</taxon>
        <taxon>Desulfobaccia</taxon>
        <taxon>Desulfobaccales</taxon>
        <taxon>Desulfobaccaceae</taxon>
        <taxon>Desulfobacca</taxon>
    </lineage>
</organism>
<dbReference type="SFLD" id="SFLDS00029">
    <property type="entry name" value="Radical_SAM"/>
    <property type="match status" value="1"/>
</dbReference>
<dbReference type="PANTHER" id="PTHR11228:SF7">
    <property type="entry name" value="PQQA PEPTIDE CYCLASE"/>
    <property type="match status" value="1"/>
</dbReference>
<dbReference type="Pfam" id="PF13186">
    <property type="entry name" value="SPASM"/>
    <property type="match status" value="1"/>
</dbReference>
<protein>
    <submittedName>
        <fullName evidence="8">Radical SAM protein</fullName>
    </submittedName>
</protein>
<dbReference type="InterPro" id="IPR006638">
    <property type="entry name" value="Elp3/MiaA/NifB-like_rSAM"/>
</dbReference>
<feature type="domain" description="Radical SAM core" evidence="7">
    <location>
        <begin position="5"/>
        <end position="223"/>
    </location>
</feature>
<dbReference type="PROSITE" id="PS51918">
    <property type="entry name" value="RADICAL_SAM"/>
    <property type="match status" value="1"/>
</dbReference>
<dbReference type="SUPFAM" id="SSF102114">
    <property type="entry name" value="Radical SAM enzymes"/>
    <property type="match status" value="1"/>
</dbReference>
<dbReference type="SMART" id="SM00729">
    <property type="entry name" value="Elp3"/>
    <property type="match status" value="1"/>
</dbReference>
<keyword evidence="4" id="KW-0479">Metal-binding</keyword>
<reference evidence="8" key="1">
    <citation type="journal article" date="2020" name="mSystems">
        <title>Genome- and Community-Level Interaction Insights into Carbon Utilization and Element Cycling Functions of Hydrothermarchaeota in Hydrothermal Sediment.</title>
        <authorList>
            <person name="Zhou Z."/>
            <person name="Liu Y."/>
            <person name="Xu W."/>
            <person name="Pan J."/>
            <person name="Luo Z.H."/>
            <person name="Li M."/>
        </authorList>
    </citation>
    <scope>NUCLEOTIDE SEQUENCE [LARGE SCALE GENOMIC DNA]</scope>
    <source>
        <strain evidence="8">SpSt-897</strain>
    </source>
</reference>
<dbReference type="GO" id="GO:0046872">
    <property type="term" value="F:metal ion binding"/>
    <property type="evidence" value="ECO:0007669"/>
    <property type="project" value="UniProtKB-KW"/>
</dbReference>
<gene>
    <name evidence="8" type="ORF">ENW96_14510</name>
</gene>
<dbReference type="InterPro" id="IPR007197">
    <property type="entry name" value="rSAM"/>
</dbReference>
<evidence type="ECO:0000256" key="3">
    <source>
        <dbReference type="ARBA" id="ARBA00022691"/>
    </source>
</evidence>
<evidence type="ECO:0000256" key="1">
    <source>
        <dbReference type="ARBA" id="ARBA00001966"/>
    </source>
</evidence>
<dbReference type="PANTHER" id="PTHR11228">
    <property type="entry name" value="RADICAL SAM DOMAIN PROTEIN"/>
    <property type="match status" value="1"/>
</dbReference>
<dbReference type="InterPro" id="IPR050377">
    <property type="entry name" value="Radical_SAM_PqqE_MftC-like"/>
</dbReference>
<keyword evidence="3" id="KW-0949">S-adenosyl-L-methionine</keyword>
<dbReference type="CDD" id="cd21123">
    <property type="entry name" value="SPASM_MftC-like"/>
    <property type="match status" value="1"/>
</dbReference>
<dbReference type="NCBIfam" id="TIGR04085">
    <property type="entry name" value="rSAM_more_4Fe4S"/>
    <property type="match status" value="1"/>
</dbReference>
<dbReference type="GO" id="GO:0003824">
    <property type="term" value="F:catalytic activity"/>
    <property type="evidence" value="ECO:0007669"/>
    <property type="project" value="InterPro"/>
</dbReference>
<evidence type="ECO:0000256" key="6">
    <source>
        <dbReference type="ARBA" id="ARBA00023014"/>
    </source>
</evidence>
<dbReference type="GO" id="GO:0051539">
    <property type="term" value="F:4 iron, 4 sulfur cluster binding"/>
    <property type="evidence" value="ECO:0007669"/>
    <property type="project" value="UniProtKB-KW"/>
</dbReference>
<accession>A0A7C3Z4U6</accession>
<dbReference type="InterPro" id="IPR017200">
    <property type="entry name" value="PqqE-like"/>
</dbReference>
<dbReference type="SFLD" id="SFLDG01386">
    <property type="entry name" value="main_SPASM_domain-containing"/>
    <property type="match status" value="1"/>
</dbReference>
<keyword evidence="6" id="KW-0411">Iron-sulfur</keyword>
<dbReference type="InterPro" id="IPR023885">
    <property type="entry name" value="4Fe4S-binding_SPASM_dom"/>
</dbReference>